<reference evidence="1" key="2">
    <citation type="submission" date="2020-06" db="EMBL/GenBank/DDBJ databases">
        <title>Helianthus annuus Genome sequencing and assembly Release 2.</title>
        <authorList>
            <person name="Gouzy J."/>
            <person name="Langlade N."/>
            <person name="Munos S."/>
        </authorList>
    </citation>
    <scope>NUCLEOTIDE SEQUENCE</scope>
    <source>
        <tissue evidence="1">Leaves</tissue>
    </source>
</reference>
<accession>A0A9K3JWC8</accession>
<dbReference type="AlphaFoldDB" id="A0A9K3JWC8"/>
<reference evidence="1" key="1">
    <citation type="journal article" date="2017" name="Nature">
        <title>The sunflower genome provides insights into oil metabolism, flowering and Asterid evolution.</title>
        <authorList>
            <person name="Badouin H."/>
            <person name="Gouzy J."/>
            <person name="Grassa C.J."/>
            <person name="Murat F."/>
            <person name="Staton S.E."/>
            <person name="Cottret L."/>
            <person name="Lelandais-Briere C."/>
            <person name="Owens G.L."/>
            <person name="Carrere S."/>
            <person name="Mayjonade B."/>
            <person name="Legrand L."/>
            <person name="Gill N."/>
            <person name="Kane N.C."/>
            <person name="Bowers J.E."/>
            <person name="Hubner S."/>
            <person name="Bellec A."/>
            <person name="Berard A."/>
            <person name="Berges H."/>
            <person name="Blanchet N."/>
            <person name="Boniface M.C."/>
            <person name="Brunel D."/>
            <person name="Catrice O."/>
            <person name="Chaidir N."/>
            <person name="Claudel C."/>
            <person name="Donnadieu C."/>
            <person name="Faraut T."/>
            <person name="Fievet G."/>
            <person name="Helmstetter N."/>
            <person name="King M."/>
            <person name="Knapp S.J."/>
            <person name="Lai Z."/>
            <person name="Le Paslier M.C."/>
            <person name="Lippi Y."/>
            <person name="Lorenzon L."/>
            <person name="Mandel J.R."/>
            <person name="Marage G."/>
            <person name="Marchand G."/>
            <person name="Marquand E."/>
            <person name="Bret-Mestries E."/>
            <person name="Morien E."/>
            <person name="Nambeesan S."/>
            <person name="Nguyen T."/>
            <person name="Pegot-Espagnet P."/>
            <person name="Pouilly N."/>
            <person name="Raftis F."/>
            <person name="Sallet E."/>
            <person name="Schiex T."/>
            <person name="Thomas J."/>
            <person name="Vandecasteele C."/>
            <person name="Vares D."/>
            <person name="Vear F."/>
            <person name="Vautrin S."/>
            <person name="Crespi M."/>
            <person name="Mangin B."/>
            <person name="Burke J.M."/>
            <person name="Salse J."/>
            <person name="Munos S."/>
            <person name="Vincourt P."/>
            <person name="Rieseberg L.H."/>
            <person name="Langlade N.B."/>
        </authorList>
    </citation>
    <scope>NUCLEOTIDE SEQUENCE</scope>
    <source>
        <tissue evidence="1">Leaves</tissue>
    </source>
</reference>
<protein>
    <submittedName>
        <fullName evidence="1">Uncharacterized protein</fullName>
    </submittedName>
</protein>
<keyword evidence="2" id="KW-1185">Reference proteome</keyword>
<dbReference type="Gramene" id="mRNA:HanXRQr2_Chr01g0030371">
    <property type="protein sequence ID" value="mRNA:HanXRQr2_Chr01g0030371"/>
    <property type="gene ID" value="HanXRQr2_Chr01g0030371"/>
</dbReference>
<proteinExistence type="predicted"/>
<evidence type="ECO:0000313" key="1">
    <source>
        <dbReference type="EMBL" id="KAF5822734.1"/>
    </source>
</evidence>
<gene>
    <name evidence="1" type="ORF">HanXRQr2_Chr01g0030371</name>
</gene>
<name>A0A9K3JWC8_HELAN</name>
<organism evidence="1 2">
    <name type="scientific">Helianthus annuus</name>
    <name type="common">Common sunflower</name>
    <dbReference type="NCBI Taxonomy" id="4232"/>
    <lineage>
        <taxon>Eukaryota</taxon>
        <taxon>Viridiplantae</taxon>
        <taxon>Streptophyta</taxon>
        <taxon>Embryophyta</taxon>
        <taxon>Tracheophyta</taxon>
        <taxon>Spermatophyta</taxon>
        <taxon>Magnoliopsida</taxon>
        <taxon>eudicotyledons</taxon>
        <taxon>Gunneridae</taxon>
        <taxon>Pentapetalae</taxon>
        <taxon>asterids</taxon>
        <taxon>campanulids</taxon>
        <taxon>Asterales</taxon>
        <taxon>Asteraceae</taxon>
        <taxon>Asteroideae</taxon>
        <taxon>Heliantheae alliance</taxon>
        <taxon>Heliantheae</taxon>
        <taxon>Helianthus</taxon>
    </lineage>
</organism>
<evidence type="ECO:0000313" key="2">
    <source>
        <dbReference type="Proteomes" id="UP000215914"/>
    </source>
</evidence>
<comment type="caution">
    <text evidence="1">The sequence shown here is derived from an EMBL/GenBank/DDBJ whole genome shotgun (WGS) entry which is preliminary data.</text>
</comment>
<dbReference type="EMBL" id="MNCJ02000316">
    <property type="protein sequence ID" value="KAF5822734.1"/>
    <property type="molecule type" value="Genomic_DNA"/>
</dbReference>
<dbReference type="Proteomes" id="UP000215914">
    <property type="component" value="Unassembled WGS sequence"/>
</dbReference>
<sequence>MSQMRTTLLSCSSMNTMKRLLISKEVTLGKLLLQHRLIVLSASLMSHLMNTSSYIRLFSAPFIRLGK</sequence>